<sequence>MIKSGMETLTSIFFLLTMKEMMKTTTMSNTSGFSFRFKTQIIQLFLISLVSLGFHELSRFSALLPVLQLAGEAFGWGRLDDSVVVKVYETLTGVKVEGKLVVINKTSALKSLPSKWALDQHAD</sequence>
<comment type="caution">
    <text evidence="1">The sequence shown here is derived from an EMBL/GenBank/DDBJ whole genome shotgun (WGS) entry which is preliminary data.</text>
</comment>
<evidence type="ECO:0000313" key="1">
    <source>
        <dbReference type="EMBL" id="KAI3815212.1"/>
    </source>
</evidence>
<protein>
    <submittedName>
        <fullName evidence="1">Uncharacterized protein</fullName>
    </submittedName>
</protein>
<reference evidence="1 2" key="2">
    <citation type="journal article" date="2022" name="Mol. Ecol. Resour.">
        <title>The genomes of chicory, endive, great burdock and yacon provide insights into Asteraceae paleo-polyploidization history and plant inulin production.</title>
        <authorList>
            <person name="Fan W."/>
            <person name="Wang S."/>
            <person name="Wang H."/>
            <person name="Wang A."/>
            <person name="Jiang F."/>
            <person name="Liu H."/>
            <person name="Zhao H."/>
            <person name="Xu D."/>
            <person name="Zhang Y."/>
        </authorList>
    </citation>
    <scope>NUCLEOTIDE SEQUENCE [LARGE SCALE GENOMIC DNA]</scope>
    <source>
        <strain evidence="2">cv. Yunnan</strain>
        <tissue evidence="1">Leaves</tissue>
    </source>
</reference>
<evidence type="ECO:0000313" key="2">
    <source>
        <dbReference type="Proteomes" id="UP001056120"/>
    </source>
</evidence>
<organism evidence="1 2">
    <name type="scientific">Smallanthus sonchifolius</name>
    <dbReference type="NCBI Taxonomy" id="185202"/>
    <lineage>
        <taxon>Eukaryota</taxon>
        <taxon>Viridiplantae</taxon>
        <taxon>Streptophyta</taxon>
        <taxon>Embryophyta</taxon>
        <taxon>Tracheophyta</taxon>
        <taxon>Spermatophyta</taxon>
        <taxon>Magnoliopsida</taxon>
        <taxon>eudicotyledons</taxon>
        <taxon>Gunneridae</taxon>
        <taxon>Pentapetalae</taxon>
        <taxon>asterids</taxon>
        <taxon>campanulids</taxon>
        <taxon>Asterales</taxon>
        <taxon>Asteraceae</taxon>
        <taxon>Asteroideae</taxon>
        <taxon>Heliantheae alliance</taxon>
        <taxon>Millerieae</taxon>
        <taxon>Smallanthus</taxon>
    </lineage>
</organism>
<dbReference type="EMBL" id="CM042022">
    <property type="protein sequence ID" value="KAI3815212.1"/>
    <property type="molecule type" value="Genomic_DNA"/>
</dbReference>
<name>A0ACB9J4E6_9ASTR</name>
<reference evidence="2" key="1">
    <citation type="journal article" date="2022" name="Mol. Ecol. Resour.">
        <title>The genomes of chicory, endive, great burdock and yacon provide insights into Asteraceae palaeo-polyploidization history and plant inulin production.</title>
        <authorList>
            <person name="Fan W."/>
            <person name="Wang S."/>
            <person name="Wang H."/>
            <person name="Wang A."/>
            <person name="Jiang F."/>
            <person name="Liu H."/>
            <person name="Zhao H."/>
            <person name="Xu D."/>
            <person name="Zhang Y."/>
        </authorList>
    </citation>
    <scope>NUCLEOTIDE SEQUENCE [LARGE SCALE GENOMIC DNA]</scope>
    <source>
        <strain evidence="2">cv. Yunnan</strain>
    </source>
</reference>
<keyword evidence="2" id="KW-1185">Reference proteome</keyword>
<proteinExistence type="predicted"/>
<gene>
    <name evidence="1" type="ORF">L1987_14872</name>
</gene>
<accession>A0ACB9J4E6</accession>
<dbReference type="Proteomes" id="UP001056120">
    <property type="component" value="Linkage Group LG05"/>
</dbReference>